<accession>A0A915ZUD5</accession>
<sequence length="156" mass="18370">MLVFVLPSLNANISRFADPFSIILGSLESPCSGLYRRKKSSPIESLDPEIFTFKVEALWKAFDLNEKELPGLRNGRLRREGTSWTSKWTLETRRTSKWTLETRRTSKWTLETRRLRNGRLRQEGLRNGRLRQEGMLPEVFYIKMFIIIPFFCRNAV</sequence>
<name>A0A915ZUD5_9GLOM</name>
<dbReference type="EMBL" id="CAGKOT010000072">
    <property type="protein sequence ID" value="CAB5391364.1"/>
    <property type="molecule type" value="Genomic_DNA"/>
</dbReference>
<dbReference type="VEuPathDB" id="FungiDB:RhiirFUN_017333"/>
<dbReference type="OrthoDB" id="2421625at2759"/>
<organism evidence="1 2">
    <name type="scientific">Rhizophagus irregularis</name>
    <dbReference type="NCBI Taxonomy" id="588596"/>
    <lineage>
        <taxon>Eukaryota</taxon>
        <taxon>Fungi</taxon>
        <taxon>Fungi incertae sedis</taxon>
        <taxon>Mucoromycota</taxon>
        <taxon>Glomeromycotina</taxon>
        <taxon>Glomeromycetes</taxon>
        <taxon>Glomerales</taxon>
        <taxon>Glomeraceae</taxon>
        <taxon>Rhizophagus</taxon>
    </lineage>
</organism>
<dbReference type="Proteomes" id="UP000684084">
    <property type="component" value="Unassembled WGS sequence"/>
</dbReference>
<proteinExistence type="predicted"/>
<reference evidence="1" key="1">
    <citation type="submission" date="2020-05" db="EMBL/GenBank/DDBJ databases">
        <authorList>
            <person name="Rincon C."/>
            <person name="Sanders R I."/>
            <person name="Robbins C."/>
            <person name="Chaturvedi A."/>
        </authorList>
    </citation>
    <scope>NUCLEOTIDE SEQUENCE</scope>
    <source>
        <strain evidence="1">CHB12</strain>
    </source>
</reference>
<protein>
    <submittedName>
        <fullName evidence="1">Uncharacterized protein</fullName>
    </submittedName>
</protein>
<gene>
    <name evidence="1" type="ORF">CHRIB12_LOCUS21934</name>
</gene>
<evidence type="ECO:0000313" key="2">
    <source>
        <dbReference type="Proteomes" id="UP000684084"/>
    </source>
</evidence>
<comment type="caution">
    <text evidence="1">The sequence shown here is derived from an EMBL/GenBank/DDBJ whole genome shotgun (WGS) entry which is preliminary data.</text>
</comment>
<evidence type="ECO:0000313" key="1">
    <source>
        <dbReference type="EMBL" id="CAB5391364.1"/>
    </source>
</evidence>
<dbReference type="AlphaFoldDB" id="A0A915ZUD5"/>